<dbReference type="OrthoDB" id="1925304at2759"/>
<dbReference type="PANTHER" id="PTHR24177">
    <property type="entry name" value="CASKIN"/>
    <property type="match status" value="1"/>
</dbReference>
<dbReference type="Proteomes" id="UP001141806">
    <property type="component" value="Unassembled WGS sequence"/>
</dbReference>
<evidence type="ECO:0000313" key="4">
    <source>
        <dbReference type="EMBL" id="KAJ4962242.1"/>
    </source>
</evidence>
<dbReference type="Gene3D" id="1.25.40.20">
    <property type="entry name" value="Ankyrin repeat-containing domain"/>
    <property type="match status" value="1"/>
</dbReference>
<keyword evidence="2" id="KW-0472">Membrane</keyword>
<dbReference type="AlphaFoldDB" id="A0A9Q0H998"/>
<dbReference type="PROSITE" id="PS50297">
    <property type="entry name" value="ANK_REP_REGION"/>
    <property type="match status" value="1"/>
</dbReference>
<feature type="transmembrane region" description="Helical" evidence="2">
    <location>
        <begin position="642"/>
        <end position="664"/>
    </location>
</feature>
<gene>
    <name evidence="4" type="ORF">NE237_022181</name>
</gene>
<dbReference type="InterPro" id="IPR036770">
    <property type="entry name" value="Ankyrin_rpt-contain_sf"/>
</dbReference>
<keyword evidence="5" id="KW-1185">Reference proteome</keyword>
<dbReference type="InterPro" id="IPR002110">
    <property type="entry name" value="Ankyrin_rpt"/>
</dbReference>
<comment type="caution">
    <text evidence="4">The sequence shown here is derived from an EMBL/GenBank/DDBJ whole genome shotgun (WGS) entry which is preliminary data.</text>
</comment>
<dbReference type="PANTHER" id="PTHR24177:SF365">
    <property type="entry name" value="ANKYRIN REPEAT-CONTAINING PROTEIN NPR4-LIKE ISOFORM X1"/>
    <property type="match status" value="1"/>
</dbReference>
<keyword evidence="2" id="KW-1133">Transmembrane helix</keyword>
<feature type="transmembrane region" description="Helical" evidence="2">
    <location>
        <begin position="603"/>
        <end position="621"/>
    </location>
</feature>
<dbReference type="SMART" id="SM00248">
    <property type="entry name" value="ANK"/>
    <property type="match status" value="3"/>
</dbReference>
<reference evidence="4" key="1">
    <citation type="journal article" date="2023" name="Plant J.">
        <title>The genome of the king protea, Protea cynaroides.</title>
        <authorList>
            <person name="Chang J."/>
            <person name="Duong T.A."/>
            <person name="Schoeman C."/>
            <person name="Ma X."/>
            <person name="Roodt D."/>
            <person name="Barker N."/>
            <person name="Li Z."/>
            <person name="Van de Peer Y."/>
            <person name="Mizrachi E."/>
        </authorList>
    </citation>
    <scope>NUCLEOTIDE SEQUENCE</scope>
    <source>
        <tissue evidence="4">Young leaves</tissue>
    </source>
</reference>
<feature type="domain" description="PGG" evidence="3">
    <location>
        <begin position="593"/>
        <end position="700"/>
    </location>
</feature>
<dbReference type="SUPFAM" id="SSF48403">
    <property type="entry name" value="Ankyrin repeat"/>
    <property type="match status" value="1"/>
</dbReference>
<dbReference type="GO" id="GO:0016020">
    <property type="term" value="C:membrane"/>
    <property type="evidence" value="ECO:0007669"/>
    <property type="project" value="TreeGrafter"/>
</dbReference>
<feature type="transmembrane region" description="Helical" evidence="2">
    <location>
        <begin position="706"/>
        <end position="727"/>
    </location>
</feature>
<keyword evidence="2" id="KW-0812">Transmembrane</keyword>
<proteinExistence type="predicted"/>
<dbReference type="Pfam" id="PF12796">
    <property type="entry name" value="Ank_2"/>
    <property type="match status" value="1"/>
</dbReference>
<accession>A0A9Q0H998</accession>
<dbReference type="InterPro" id="IPR026961">
    <property type="entry name" value="PGG_dom"/>
</dbReference>
<organism evidence="4 5">
    <name type="scientific">Protea cynaroides</name>
    <dbReference type="NCBI Taxonomy" id="273540"/>
    <lineage>
        <taxon>Eukaryota</taxon>
        <taxon>Viridiplantae</taxon>
        <taxon>Streptophyta</taxon>
        <taxon>Embryophyta</taxon>
        <taxon>Tracheophyta</taxon>
        <taxon>Spermatophyta</taxon>
        <taxon>Magnoliopsida</taxon>
        <taxon>Proteales</taxon>
        <taxon>Proteaceae</taxon>
        <taxon>Protea</taxon>
    </lineage>
</organism>
<feature type="repeat" description="ANK" evidence="1">
    <location>
        <begin position="190"/>
        <end position="222"/>
    </location>
</feature>
<dbReference type="EMBL" id="JAMYWD010000008">
    <property type="protein sequence ID" value="KAJ4962242.1"/>
    <property type="molecule type" value="Genomic_DNA"/>
</dbReference>
<sequence length="750" mass="85619">MASEEELWETNPISQDDVPLLTKESYMTWKDMMEKFLKNQGLWGYVDGTIHELDQDSSKVKDSPLRKIFKMKCEATVLSYIEGLDIRHIWGQLVTMYEFSHPTNPGEKMKRTHYTWCWPFYKAIVDGDWKTVSEFLSKNKGALSAIITTDGEVPLHVALKQVQNKQRRDNLSKELIKNMSAEDLSKQNKHGRTALHIAASDGNLKIVKAIVEKDKKLVTIQSEPSSMQTIPIMVAASAHKKNVVDYLYPITKSQEAKRKEVYTGERERVRASLLNCLIWNNFYGLAFDLIHENSSLVLIKDMNEGVTISTLSKMPSAFPSSFSNKRSGSGMLGYHFQKFIYSLLDAQVDAKNACWQIKGDVENSFHSNGDSTQENIMCGLCTSTSCFIFRFWKDLRLCFRTLCQNALKLVPGCKNIYYEKLKHNEARQLLHEIWTIIPFLDHDRYQHHPKEVEKVVVDAMYLAIENGIVEFIEEIKDNWPQLLSDYPVFHRAISNRQEKIFGLIHDLGPSKYDVAWIWDGGNLLSHQVAIKAPTQRLNQVPGAALQMQRELLWYKEVESIMFSNHDALPNDKGKTPRQLFTEEHKELVKEGATWMKDTATQCMVVATLISTIMFAAVFTVPGSKGSDYKHGKFPTMFVISNILALCSSVASILLFLAIITSRYAEEDFLSSLPRMLMMGLFFLFISIVAMMIAFVAAIFVKLPSQLLWVSCPIIFMASIPIILYALVELPLFFQLMFTTSSSDVFGKRKK</sequence>
<keyword evidence="1" id="KW-0040">ANK repeat</keyword>
<evidence type="ECO:0000256" key="1">
    <source>
        <dbReference type="PROSITE-ProRule" id="PRU00023"/>
    </source>
</evidence>
<evidence type="ECO:0000313" key="5">
    <source>
        <dbReference type="Proteomes" id="UP001141806"/>
    </source>
</evidence>
<feature type="transmembrane region" description="Helical" evidence="2">
    <location>
        <begin position="676"/>
        <end position="699"/>
    </location>
</feature>
<dbReference type="PROSITE" id="PS50088">
    <property type="entry name" value="ANK_REPEAT"/>
    <property type="match status" value="1"/>
</dbReference>
<protein>
    <recommendedName>
        <fullName evidence="3">PGG domain-containing protein</fullName>
    </recommendedName>
</protein>
<evidence type="ECO:0000259" key="3">
    <source>
        <dbReference type="Pfam" id="PF13962"/>
    </source>
</evidence>
<name>A0A9Q0H998_9MAGN</name>
<evidence type="ECO:0000256" key="2">
    <source>
        <dbReference type="SAM" id="Phobius"/>
    </source>
</evidence>
<dbReference type="Pfam" id="PF13962">
    <property type="entry name" value="PGG"/>
    <property type="match status" value="1"/>
</dbReference>